<name>A0A4Y1XPT2_9BACT</name>
<dbReference type="Proteomes" id="UP000318946">
    <property type="component" value="Chromosome"/>
</dbReference>
<organism evidence="1 2">
    <name type="scientific">Alistipes communis</name>
    <dbReference type="NCBI Taxonomy" id="2585118"/>
    <lineage>
        <taxon>Bacteria</taxon>
        <taxon>Pseudomonadati</taxon>
        <taxon>Bacteroidota</taxon>
        <taxon>Bacteroidia</taxon>
        <taxon>Bacteroidales</taxon>
        <taxon>Rikenellaceae</taxon>
        <taxon>Alistipes</taxon>
    </lineage>
</organism>
<gene>
    <name evidence="1" type="ORF">A5CBH24_26170</name>
</gene>
<evidence type="ECO:0000313" key="1">
    <source>
        <dbReference type="EMBL" id="BBL05304.1"/>
    </source>
</evidence>
<reference evidence="2" key="1">
    <citation type="submission" date="2019-06" db="EMBL/GenBank/DDBJ databases">
        <title>Alistipes onderdonkii subsp. vulgaris subsp. nov., Alistipes dispar sp. nov. and Alistipes communis sp. nov., isolated from human faeces, and creation of Alistipes onderdonkii subsp. onderdonkii subsp. nov.</title>
        <authorList>
            <person name="Sakamoto M."/>
            <person name="Ikeyama N."/>
            <person name="Ogata Y."/>
            <person name="Suda W."/>
            <person name="Iino T."/>
            <person name="Hattori M."/>
            <person name="Ohkuma M."/>
        </authorList>
    </citation>
    <scope>NUCLEOTIDE SEQUENCE [LARGE SCALE GENOMIC DNA]</scope>
    <source>
        <strain evidence="2">5CBH24</strain>
    </source>
</reference>
<accession>A0A4Y1XPT2</accession>
<dbReference type="AlphaFoldDB" id="A0A4Y1XPT2"/>
<dbReference type="KEGG" id="acou:A5CBH24_26170"/>
<evidence type="ECO:0000313" key="2">
    <source>
        <dbReference type="Proteomes" id="UP000318946"/>
    </source>
</evidence>
<dbReference type="EMBL" id="AP019735">
    <property type="protein sequence ID" value="BBL05304.1"/>
    <property type="molecule type" value="Genomic_DNA"/>
</dbReference>
<accession>A0A4Y1WXU2</accession>
<protein>
    <submittedName>
        <fullName evidence="1">Uncharacterized protein</fullName>
    </submittedName>
</protein>
<proteinExistence type="predicted"/>
<keyword evidence="2" id="KW-1185">Reference proteome</keyword>
<sequence>MGYYRNQDCSVMLSEVEFGPMEPGVILNDYETFIEKVYHTILAQ</sequence>